<feature type="non-terminal residue" evidence="8">
    <location>
        <position position="1"/>
    </location>
</feature>
<feature type="coiled-coil region" evidence="5">
    <location>
        <begin position="200"/>
        <end position="237"/>
    </location>
</feature>
<name>A0A8X7XEU3_POLSE</name>
<dbReference type="PRINTS" id="PR01407">
    <property type="entry name" value="BUTYPHLNCDUF"/>
</dbReference>
<dbReference type="PROSITE" id="PS50119">
    <property type="entry name" value="ZF_BBOX"/>
    <property type="match status" value="1"/>
</dbReference>
<accession>A0A8X7XEU3</accession>
<dbReference type="EMBL" id="JAATIS010001721">
    <property type="protein sequence ID" value="KAG2466324.1"/>
    <property type="molecule type" value="Genomic_DNA"/>
</dbReference>
<dbReference type="Gene3D" id="2.60.120.920">
    <property type="match status" value="1"/>
</dbReference>
<sequence length="432" mass="49690">MLRPELNRNTLLNEVIKKLKKTTLSSPPPQNYAGPGDVECDFCTGKKFRAVKSCLSCPASYCQTHLQPHYEGDTLKHHKLVDPDRNLKEKLCEKHQKSLEIFCKTDDSCICTMCGVTGHNGHKMVELETERKEKQKHLVVTLRNIKRKLEEREKTLKEMRRAMDEMKMSVVREVEENEKSFTALTRCIEEAQRKLTVRIREQEKREMEKAEGVMERLEKEIKELKRREAELKELSETKDHLHFLQIFSSRCVLPADGDSLSFTVTAEFSSEDLRKELSGLTKSVEKISRWDIMRRTPSDFCPVTLDINTANTLLCLSEGNKKVTREGTETEYPDHPDRFDHWPQVLCREALTGTRCYWEVECSGDVMMVGVAYKGLSRKGEGGECGLGYNDKSCPEPPPWSSKEVALTPLGANWEELGVRKLKWPAILHYAH</sequence>
<reference evidence="8 9" key="1">
    <citation type="journal article" date="2021" name="Cell">
        <title>Tracing the genetic footprints of vertebrate landing in non-teleost ray-finned fishes.</title>
        <authorList>
            <person name="Bi X."/>
            <person name="Wang K."/>
            <person name="Yang L."/>
            <person name="Pan H."/>
            <person name="Jiang H."/>
            <person name="Wei Q."/>
            <person name="Fang M."/>
            <person name="Yu H."/>
            <person name="Zhu C."/>
            <person name="Cai Y."/>
            <person name="He Y."/>
            <person name="Gan X."/>
            <person name="Zeng H."/>
            <person name="Yu D."/>
            <person name="Zhu Y."/>
            <person name="Jiang H."/>
            <person name="Qiu Q."/>
            <person name="Yang H."/>
            <person name="Zhang Y.E."/>
            <person name="Wang W."/>
            <person name="Zhu M."/>
            <person name="He S."/>
            <person name="Zhang G."/>
        </authorList>
    </citation>
    <scope>NUCLEOTIDE SEQUENCE [LARGE SCALE GENOMIC DNA]</scope>
    <source>
        <strain evidence="8">Bchr_013</strain>
    </source>
</reference>
<dbReference type="Gene3D" id="3.30.160.60">
    <property type="entry name" value="Classic Zinc Finger"/>
    <property type="match status" value="1"/>
</dbReference>
<dbReference type="SMART" id="SM00336">
    <property type="entry name" value="BBOX"/>
    <property type="match status" value="1"/>
</dbReference>
<organism evidence="8 9">
    <name type="scientific">Polypterus senegalus</name>
    <name type="common">Senegal bichir</name>
    <dbReference type="NCBI Taxonomy" id="55291"/>
    <lineage>
        <taxon>Eukaryota</taxon>
        <taxon>Metazoa</taxon>
        <taxon>Chordata</taxon>
        <taxon>Craniata</taxon>
        <taxon>Vertebrata</taxon>
        <taxon>Euteleostomi</taxon>
        <taxon>Actinopterygii</taxon>
        <taxon>Polypteriformes</taxon>
        <taxon>Polypteridae</taxon>
        <taxon>Polypterus</taxon>
    </lineage>
</organism>
<protein>
    <submittedName>
        <fullName evidence="8">TRI16 protein</fullName>
    </submittedName>
</protein>
<evidence type="ECO:0000256" key="5">
    <source>
        <dbReference type="SAM" id="Coils"/>
    </source>
</evidence>
<dbReference type="Pfam" id="PF00643">
    <property type="entry name" value="zf-B_box"/>
    <property type="match status" value="1"/>
</dbReference>
<proteinExistence type="predicted"/>
<dbReference type="GO" id="GO:0008270">
    <property type="term" value="F:zinc ion binding"/>
    <property type="evidence" value="ECO:0007669"/>
    <property type="project" value="UniProtKB-KW"/>
</dbReference>
<dbReference type="SUPFAM" id="SSF49899">
    <property type="entry name" value="Concanavalin A-like lectins/glucanases"/>
    <property type="match status" value="1"/>
</dbReference>
<dbReference type="InterPro" id="IPR006574">
    <property type="entry name" value="PRY"/>
</dbReference>
<feature type="domain" description="B30.2/SPRY" evidence="7">
    <location>
        <begin position="283"/>
        <end position="432"/>
    </location>
</feature>
<dbReference type="GO" id="GO:0005737">
    <property type="term" value="C:cytoplasm"/>
    <property type="evidence" value="ECO:0007669"/>
    <property type="project" value="UniProtKB-ARBA"/>
</dbReference>
<dbReference type="InterPro" id="IPR001870">
    <property type="entry name" value="B30.2/SPRY"/>
</dbReference>
<dbReference type="CDD" id="cd19769">
    <property type="entry name" value="Bbox2_TRIM16-like"/>
    <property type="match status" value="1"/>
</dbReference>
<dbReference type="SUPFAM" id="SSF57845">
    <property type="entry name" value="B-box zinc-binding domain"/>
    <property type="match status" value="1"/>
</dbReference>
<dbReference type="Proteomes" id="UP000886611">
    <property type="component" value="Unassembled WGS sequence"/>
</dbReference>
<evidence type="ECO:0000313" key="9">
    <source>
        <dbReference type="Proteomes" id="UP000886611"/>
    </source>
</evidence>
<gene>
    <name evidence="8" type="primary">Trim16_5</name>
    <name evidence="8" type="ORF">GTO96_0017372</name>
</gene>
<evidence type="ECO:0000313" key="8">
    <source>
        <dbReference type="EMBL" id="KAG2466324.1"/>
    </source>
</evidence>
<dbReference type="InterPro" id="IPR003879">
    <property type="entry name" value="Butyrophylin_SPRY"/>
</dbReference>
<keyword evidence="5" id="KW-0175">Coiled coil</keyword>
<dbReference type="InterPro" id="IPR043136">
    <property type="entry name" value="B30.2/SPRY_sf"/>
</dbReference>
<evidence type="ECO:0000256" key="2">
    <source>
        <dbReference type="ARBA" id="ARBA00022771"/>
    </source>
</evidence>
<keyword evidence="1" id="KW-0479">Metal-binding</keyword>
<feature type="non-terminal residue" evidence="8">
    <location>
        <position position="432"/>
    </location>
</feature>
<keyword evidence="9" id="KW-1185">Reference proteome</keyword>
<dbReference type="Pfam" id="PF13765">
    <property type="entry name" value="PRY"/>
    <property type="match status" value="1"/>
</dbReference>
<evidence type="ECO:0000256" key="1">
    <source>
        <dbReference type="ARBA" id="ARBA00022723"/>
    </source>
</evidence>
<dbReference type="PROSITE" id="PS50188">
    <property type="entry name" value="B302_SPRY"/>
    <property type="match status" value="1"/>
</dbReference>
<dbReference type="PANTHER" id="PTHR25465">
    <property type="entry name" value="B-BOX DOMAIN CONTAINING"/>
    <property type="match status" value="1"/>
</dbReference>
<keyword evidence="3" id="KW-0862">Zinc</keyword>
<evidence type="ECO:0000256" key="4">
    <source>
        <dbReference type="PROSITE-ProRule" id="PRU00024"/>
    </source>
</evidence>
<dbReference type="PANTHER" id="PTHR25465:SF5">
    <property type="entry name" value="E3 UBIQUITIN_ISG15 LIGASE TRIM25-RELATED"/>
    <property type="match status" value="1"/>
</dbReference>
<dbReference type="CDD" id="cd19802">
    <property type="entry name" value="Bbox1_TRIM8-like"/>
    <property type="match status" value="1"/>
</dbReference>
<evidence type="ECO:0000259" key="7">
    <source>
        <dbReference type="PROSITE" id="PS50188"/>
    </source>
</evidence>
<dbReference type="InterPro" id="IPR000315">
    <property type="entry name" value="Znf_B-box"/>
</dbReference>
<dbReference type="AlphaFoldDB" id="A0A8X7XEU3"/>
<dbReference type="InterPro" id="IPR013320">
    <property type="entry name" value="ConA-like_dom_sf"/>
</dbReference>
<feature type="domain" description="B box-type" evidence="6">
    <location>
        <begin position="87"/>
        <end position="127"/>
    </location>
</feature>
<dbReference type="SMART" id="SM00589">
    <property type="entry name" value="PRY"/>
    <property type="match status" value="1"/>
</dbReference>
<dbReference type="InterPro" id="IPR051051">
    <property type="entry name" value="E3_ubiq-ligase_TRIM/RNF"/>
</dbReference>
<dbReference type="Gene3D" id="4.10.830.40">
    <property type="match status" value="1"/>
</dbReference>
<feature type="coiled-coil region" evidence="5">
    <location>
        <begin position="132"/>
        <end position="169"/>
    </location>
</feature>
<keyword evidence="2 4" id="KW-0863">Zinc-finger</keyword>
<evidence type="ECO:0000259" key="6">
    <source>
        <dbReference type="PROSITE" id="PS50119"/>
    </source>
</evidence>
<comment type="caution">
    <text evidence="8">The sequence shown here is derived from an EMBL/GenBank/DDBJ whole genome shotgun (WGS) entry which is preliminary data.</text>
</comment>
<dbReference type="Pfam" id="PF25600">
    <property type="entry name" value="TRIM_CC"/>
    <property type="match status" value="1"/>
</dbReference>
<evidence type="ECO:0000256" key="3">
    <source>
        <dbReference type="ARBA" id="ARBA00022833"/>
    </source>
</evidence>
<dbReference type="InterPro" id="IPR058030">
    <property type="entry name" value="TRIM8/14/16/25/29/45/65_CC"/>
</dbReference>